<dbReference type="InterPro" id="IPR004381">
    <property type="entry name" value="Glycerate_kinase"/>
</dbReference>
<evidence type="ECO:0000313" key="6">
    <source>
        <dbReference type="Proteomes" id="UP000570361"/>
    </source>
</evidence>
<proteinExistence type="inferred from homology"/>
<dbReference type="PANTHER" id="PTHR21599">
    <property type="entry name" value="GLYCERATE KINASE"/>
    <property type="match status" value="1"/>
</dbReference>
<protein>
    <submittedName>
        <fullName evidence="5">Glycerate kinase</fullName>
        <ecNumber evidence="5">2.7.1.31</ecNumber>
    </submittedName>
</protein>
<dbReference type="Proteomes" id="UP000570361">
    <property type="component" value="Unassembled WGS sequence"/>
</dbReference>
<dbReference type="EMBL" id="JACHXK010000011">
    <property type="protein sequence ID" value="MBB3112349.1"/>
    <property type="molecule type" value="Genomic_DNA"/>
</dbReference>
<dbReference type="Gene3D" id="3.40.50.10350">
    <property type="entry name" value="Glycerate kinase, domain 1"/>
    <property type="match status" value="1"/>
</dbReference>
<keyword evidence="2 4" id="KW-0808">Transferase</keyword>
<accession>A0A7W5FPT3</accession>
<dbReference type="NCBIfam" id="TIGR00045">
    <property type="entry name" value="glycerate kinase"/>
    <property type="match status" value="1"/>
</dbReference>
<keyword evidence="6" id="KW-1185">Reference proteome</keyword>
<dbReference type="GO" id="GO:0008887">
    <property type="term" value="F:glycerate kinase activity"/>
    <property type="evidence" value="ECO:0007669"/>
    <property type="project" value="UniProtKB-UniRule"/>
</dbReference>
<evidence type="ECO:0000256" key="1">
    <source>
        <dbReference type="ARBA" id="ARBA00006284"/>
    </source>
</evidence>
<organism evidence="5 6">
    <name type="scientific">Paenibacillus phyllosphaerae</name>
    <dbReference type="NCBI Taxonomy" id="274593"/>
    <lineage>
        <taxon>Bacteria</taxon>
        <taxon>Bacillati</taxon>
        <taxon>Bacillota</taxon>
        <taxon>Bacilli</taxon>
        <taxon>Bacillales</taxon>
        <taxon>Paenibacillaceae</taxon>
        <taxon>Paenibacillus</taxon>
    </lineage>
</organism>
<dbReference type="EC" id="2.7.1.31" evidence="5"/>
<reference evidence="5 6" key="1">
    <citation type="submission" date="2020-08" db="EMBL/GenBank/DDBJ databases">
        <title>Genomic Encyclopedia of Type Strains, Phase III (KMG-III): the genomes of soil and plant-associated and newly described type strains.</title>
        <authorList>
            <person name="Whitman W."/>
        </authorList>
    </citation>
    <scope>NUCLEOTIDE SEQUENCE [LARGE SCALE GENOMIC DNA]</scope>
    <source>
        <strain evidence="5 6">CECT 5862</strain>
    </source>
</reference>
<dbReference type="Pfam" id="PF02595">
    <property type="entry name" value="Gly_kinase"/>
    <property type="match status" value="1"/>
</dbReference>
<evidence type="ECO:0000256" key="2">
    <source>
        <dbReference type="ARBA" id="ARBA00022679"/>
    </source>
</evidence>
<dbReference type="GO" id="GO:0031388">
    <property type="term" value="P:organic acid phosphorylation"/>
    <property type="evidence" value="ECO:0007669"/>
    <property type="project" value="UniProtKB-UniRule"/>
</dbReference>
<dbReference type="AlphaFoldDB" id="A0A7W5FPT3"/>
<dbReference type="InterPro" id="IPR036129">
    <property type="entry name" value="Glycerate_kinase_sf"/>
</dbReference>
<evidence type="ECO:0000256" key="4">
    <source>
        <dbReference type="PIRNR" id="PIRNR006078"/>
    </source>
</evidence>
<name>A0A7W5FPT3_9BACL</name>
<evidence type="ECO:0000256" key="3">
    <source>
        <dbReference type="ARBA" id="ARBA00022777"/>
    </source>
</evidence>
<comment type="caution">
    <text evidence="5">The sequence shown here is derived from an EMBL/GenBank/DDBJ whole genome shotgun (WGS) entry which is preliminary data.</text>
</comment>
<dbReference type="PANTHER" id="PTHR21599:SF0">
    <property type="entry name" value="GLYCERATE KINASE"/>
    <property type="match status" value="1"/>
</dbReference>
<keyword evidence="3 4" id="KW-0418">Kinase</keyword>
<dbReference type="Gene3D" id="3.90.1510.10">
    <property type="entry name" value="Glycerate kinase, domain 2"/>
    <property type="match status" value="1"/>
</dbReference>
<dbReference type="InterPro" id="IPR018197">
    <property type="entry name" value="Glycerate_kinase_RE-like"/>
</dbReference>
<dbReference type="InterPro" id="IPR018193">
    <property type="entry name" value="Glyc_kinase_flavodox-like_fold"/>
</dbReference>
<dbReference type="PIRSF" id="PIRSF006078">
    <property type="entry name" value="GlxK"/>
    <property type="match status" value="1"/>
</dbReference>
<dbReference type="RefSeq" id="WP_183602467.1">
    <property type="nucleotide sequence ID" value="NZ_JACHXK010000011.1"/>
</dbReference>
<gene>
    <name evidence="5" type="ORF">FHS18_004435</name>
</gene>
<evidence type="ECO:0000313" key="5">
    <source>
        <dbReference type="EMBL" id="MBB3112349.1"/>
    </source>
</evidence>
<dbReference type="SUPFAM" id="SSF110738">
    <property type="entry name" value="Glycerate kinase I"/>
    <property type="match status" value="1"/>
</dbReference>
<sequence length="382" mass="39471">MKVVVAPDSFKGSLSAIDAAKAIALGLRRAAPDVLVAEVPLADGGEGTLECLLNATGGTRVPCEVQDPLGRSITAAYGRIHEDSMDGPVAVIEMAQASGLGLIPEALRNPLITTTYGTGQLIRQALDDGCRRFILALGGSATNDGGAGMLQALGIRLVNRNGESVGYGGGQLGEIAAIHTDEWDSRIAQSEFLIASDVLNPLLGPQGASHVYGPQKGASPEIVDQLERHMTIWADIVASTTNVRLHGLPGAGAAGGLCGAFLAFFPATIRPGIDVVTEYAGLERQLADADLLLTGEGRLDSQTASGKALLGIVQIAKRHNVPALALAGSVSGDLSLLYEAGLTSAFSIVNGPMTLEEAMQQTGDLLADAAEQAFRTFVARRS</sequence>
<comment type="similarity">
    <text evidence="1 4">Belongs to the glycerate kinase type-1 family.</text>
</comment>